<evidence type="ECO:0000313" key="1">
    <source>
        <dbReference type="EMBL" id="TGX98206.1"/>
    </source>
</evidence>
<name>A0AC61QZS1_9FIRM</name>
<comment type="caution">
    <text evidence="1">The sequence shown here is derived from an EMBL/GenBank/DDBJ whole genome shotgun (WGS) entry which is preliminary data.</text>
</comment>
<gene>
    <name evidence="1" type="ORF">E5357_09585</name>
</gene>
<proteinExistence type="predicted"/>
<evidence type="ECO:0000313" key="2">
    <source>
        <dbReference type="Proteomes" id="UP000307720"/>
    </source>
</evidence>
<dbReference type="Proteomes" id="UP000307720">
    <property type="component" value="Unassembled WGS sequence"/>
</dbReference>
<dbReference type="EMBL" id="SRZB01000020">
    <property type="protein sequence ID" value="TGX98206.1"/>
    <property type="molecule type" value="Genomic_DNA"/>
</dbReference>
<accession>A0AC61QZS1</accession>
<reference evidence="1" key="1">
    <citation type="submission" date="2019-04" db="EMBL/GenBank/DDBJ databases">
        <title>Microbes associate with the intestines of laboratory mice.</title>
        <authorList>
            <person name="Navarre W."/>
            <person name="Wong E."/>
            <person name="Huang K."/>
            <person name="Tropini C."/>
            <person name="Ng K."/>
            <person name="Yu B."/>
        </authorList>
    </citation>
    <scope>NUCLEOTIDE SEQUENCE</scope>
    <source>
        <strain evidence="1">NM72_1-8</strain>
    </source>
</reference>
<protein>
    <submittedName>
        <fullName evidence="1">Uncharacterized protein</fullName>
    </submittedName>
</protein>
<sequence length="650" mass="72633">MNKVLKKAVAAVMAVALVLGGVMFHPAPNLQAKAKKVRIAKSAKVTVGKTVKVKLKNNRKKVKWKVIAGKKRIKIVKKSKTYATVKGLKKGKSKIQAVIGKKKYTCKVTVVAKKKPSVSPNEAKTDEGGYSYEVIPLMPPFNSYFYIKTNNPDPDSFRFVDKETKYADKGKTGSVTPTDTVFSDVKYENIKTKRVKGGYIAEGRETDGGKLSLQVGKVTGTHSVYNITTGETTIEKDYEYKDTKATVQVAGLKDVVDYLISTYGDSRKPYFDNLSGIQSGFSSESLYSGVYVLGEQKKSTAAPYYGLSTSPHVDQAFYIQSPYYRADSKSMLVSALHPMKCDSIGFPSVMMSVAKKLNSAVTVEWSSSAHYLVDVTYNGETRSYGGQGSGKGQGIHANQIKYWYSFDGSGGDAYRKRNLKDVAAMIREYSAMEVPKEPTDQPELTWASVRQTVGKEGSYVKLTLLTSIFGGSADGYTFMYDNGSTSEGFQGWGSVGHFSNAWYDGRYFNKWEYYYPGAKFEDTVETESPSIIMKDVSIKLPDDGKTYYYNYDAMDEVSRYNAETGVWSGFTTYYYDSGSQTWKADILNRIKYREEYNYKDIEDQNFIDACTITRDEALAMNLDANTDKEPENYYIYDRVTRPGTYYSAGN</sequence>
<organism evidence="1 2">
    <name type="scientific">Hominisplanchenecus murintestinalis</name>
    <dbReference type="NCBI Taxonomy" id="2941517"/>
    <lineage>
        <taxon>Bacteria</taxon>
        <taxon>Bacillati</taxon>
        <taxon>Bacillota</taxon>
        <taxon>Clostridia</taxon>
        <taxon>Lachnospirales</taxon>
        <taxon>Lachnospiraceae</taxon>
        <taxon>Hominisplanchenecus</taxon>
    </lineage>
</organism>
<keyword evidence="2" id="KW-1185">Reference proteome</keyword>